<gene>
    <name evidence="7" type="ORF">F9802_07935</name>
</gene>
<dbReference type="EC" id="4.4.1.13" evidence="2"/>
<dbReference type="InterPro" id="IPR051798">
    <property type="entry name" value="Class-II_PLP-Dep_Aminotrans"/>
</dbReference>
<dbReference type="RefSeq" id="WP_152150718.1">
    <property type="nucleotide sequence ID" value="NZ_WEIO01000004.1"/>
</dbReference>
<organism evidence="7 8">
    <name type="scientific">Bacillus aerolatus</name>
    <dbReference type="NCBI Taxonomy" id="2653354"/>
    <lineage>
        <taxon>Bacteria</taxon>
        <taxon>Bacillati</taxon>
        <taxon>Bacillota</taxon>
        <taxon>Bacilli</taxon>
        <taxon>Bacillales</taxon>
        <taxon>Bacillaceae</taxon>
        <taxon>Bacillus</taxon>
    </lineage>
</organism>
<evidence type="ECO:0000259" key="6">
    <source>
        <dbReference type="Pfam" id="PF00155"/>
    </source>
</evidence>
<comment type="caution">
    <text evidence="7">The sequence shown here is derived from an EMBL/GenBank/DDBJ whole genome shotgun (WGS) entry which is preliminary data.</text>
</comment>
<dbReference type="InterPro" id="IPR027619">
    <property type="entry name" value="C-S_lyase_PatB-like"/>
</dbReference>
<dbReference type="NCBIfam" id="TIGR04350">
    <property type="entry name" value="C_S_lyase_PatB"/>
    <property type="match status" value="1"/>
</dbReference>
<dbReference type="AlphaFoldDB" id="A0A6I1FL38"/>
<evidence type="ECO:0000256" key="5">
    <source>
        <dbReference type="ARBA" id="ARBA00037974"/>
    </source>
</evidence>
<keyword evidence="4 7" id="KW-0456">Lyase</keyword>
<reference evidence="7 8" key="1">
    <citation type="submission" date="2019-10" db="EMBL/GenBank/DDBJ databases">
        <title>Bacillus aerolatum sp. nov., isolated from bioaerosol of sport playgrounds.</title>
        <authorList>
            <person name="Chen P."/>
            <person name="Zhang G."/>
        </authorList>
    </citation>
    <scope>NUCLEOTIDE SEQUENCE [LARGE SCALE GENOMIC DNA]</scope>
    <source>
        <strain evidence="7 8">CX253</strain>
    </source>
</reference>
<proteinExistence type="inferred from homology"/>
<evidence type="ECO:0000313" key="8">
    <source>
        <dbReference type="Proteomes" id="UP000429595"/>
    </source>
</evidence>
<dbReference type="Proteomes" id="UP000429595">
    <property type="component" value="Unassembled WGS sequence"/>
</dbReference>
<keyword evidence="8" id="KW-1185">Reference proteome</keyword>
<keyword evidence="3" id="KW-0663">Pyridoxal phosphate</keyword>
<protein>
    <recommendedName>
        <fullName evidence="2">cysteine-S-conjugate beta-lyase</fullName>
        <ecNumber evidence="2">4.4.1.13</ecNumber>
    </recommendedName>
</protein>
<dbReference type="EMBL" id="WEIO01000004">
    <property type="protein sequence ID" value="KAB7706949.1"/>
    <property type="molecule type" value="Genomic_DNA"/>
</dbReference>
<dbReference type="GO" id="GO:0030170">
    <property type="term" value="F:pyridoxal phosphate binding"/>
    <property type="evidence" value="ECO:0007669"/>
    <property type="project" value="InterPro"/>
</dbReference>
<dbReference type="Gene3D" id="3.90.1150.10">
    <property type="entry name" value="Aspartate Aminotransferase, domain 1"/>
    <property type="match status" value="1"/>
</dbReference>
<dbReference type="InterPro" id="IPR004839">
    <property type="entry name" value="Aminotransferase_I/II_large"/>
</dbReference>
<dbReference type="PANTHER" id="PTHR43525">
    <property type="entry name" value="PROTEIN MALY"/>
    <property type="match status" value="1"/>
</dbReference>
<dbReference type="InterPro" id="IPR015424">
    <property type="entry name" value="PyrdxlP-dep_Trfase"/>
</dbReference>
<accession>A0A6I1FL38</accession>
<dbReference type="SUPFAM" id="SSF53383">
    <property type="entry name" value="PLP-dependent transferases"/>
    <property type="match status" value="1"/>
</dbReference>
<comment type="similarity">
    <text evidence="5">Belongs to the class-II pyridoxal-phosphate-dependent aminotransferase family. MalY/PatB cystathionine beta-lyase subfamily.</text>
</comment>
<comment type="cofactor">
    <cofactor evidence="1">
        <name>pyridoxal 5'-phosphate</name>
        <dbReference type="ChEBI" id="CHEBI:597326"/>
    </cofactor>
</comment>
<dbReference type="Pfam" id="PF00155">
    <property type="entry name" value="Aminotran_1_2"/>
    <property type="match status" value="1"/>
</dbReference>
<evidence type="ECO:0000313" key="7">
    <source>
        <dbReference type="EMBL" id="KAB7706949.1"/>
    </source>
</evidence>
<dbReference type="PANTHER" id="PTHR43525:SF1">
    <property type="entry name" value="PROTEIN MALY"/>
    <property type="match status" value="1"/>
</dbReference>
<dbReference type="Gene3D" id="3.40.640.10">
    <property type="entry name" value="Type I PLP-dependent aspartate aminotransferase-like (Major domain)"/>
    <property type="match status" value="1"/>
</dbReference>
<name>A0A6I1FL38_9BACI</name>
<feature type="domain" description="Aminotransferase class I/classII large" evidence="6">
    <location>
        <begin position="37"/>
        <end position="382"/>
    </location>
</feature>
<dbReference type="InterPro" id="IPR015421">
    <property type="entry name" value="PyrdxlP-dep_Trfase_major"/>
</dbReference>
<evidence type="ECO:0000256" key="1">
    <source>
        <dbReference type="ARBA" id="ARBA00001933"/>
    </source>
</evidence>
<evidence type="ECO:0000256" key="4">
    <source>
        <dbReference type="ARBA" id="ARBA00023239"/>
    </source>
</evidence>
<evidence type="ECO:0000256" key="2">
    <source>
        <dbReference type="ARBA" id="ARBA00012224"/>
    </source>
</evidence>
<dbReference type="GO" id="GO:0047804">
    <property type="term" value="F:cysteine-S-conjugate beta-lyase activity"/>
    <property type="evidence" value="ECO:0007669"/>
    <property type="project" value="UniProtKB-EC"/>
</dbReference>
<sequence length="390" mass="43480">MSTFDRVINRTGTGAVKWDNIKAVFGVEDALPMWVADMDFEAPDAVKEAVKKQAEHGVYGYTAIPDSTREAIQGWMAERHNWNIEPNWLLFSHGVVPSLGTAIEAFTDLGDSVLLQSPVYTPFFDMIERNGRLVVNSELVLRDGQYEIDFEDFEEKLSREEVKLFLLCSPHNPGGRVWTKAELTKVAELCQKHSVLIVSDEIHSDLTAEPHKHTPIAAIREGFQDMVITCIAPSKTFNLAGLQSSAMIVPNGELRAKLQKALAKQGFFTLNMMGIAAMEAAYREGGPWLDEAIEYIRGNVRLVKEFIESELPELTVIEPEGSYLVWIDCRKLGLSDEDLMKKLLLKGKLALGQGSKYRAGGEGFMRMNVACPRSVVEDGLTRLKTALSNE</sequence>
<dbReference type="CDD" id="cd00609">
    <property type="entry name" value="AAT_like"/>
    <property type="match status" value="1"/>
</dbReference>
<dbReference type="InterPro" id="IPR015422">
    <property type="entry name" value="PyrdxlP-dep_Trfase_small"/>
</dbReference>
<evidence type="ECO:0000256" key="3">
    <source>
        <dbReference type="ARBA" id="ARBA00022898"/>
    </source>
</evidence>